<keyword evidence="4" id="KW-1185">Reference proteome</keyword>
<dbReference type="GeneTree" id="ENSGT00390000017746"/>
<feature type="coiled-coil region" evidence="1">
    <location>
        <begin position="248"/>
        <end position="275"/>
    </location>
</feature>
<organism evidence="3 4">
    <name type="scientific">Sus scrofa</name>
    <name type="common">Pig</name>
    <dbReference type="NCBI Taxonomy" id="9823"/>
    <lineage>
        <taxon>Eukaryota</taxon>
        <taxon>Metazoa</taxon>
        <taxon>Chordata</taxon>
        <taxon>Craniata</taxon>
        <taxon>Vertebrata</taxon>
        <taxon>Euteleostomi</taxon>
        <taxon>Mammalia</taxon>
        <taxon>Eutheria</taxon>
        <taxon>Laurasiatheria</taxon>
        <taxon>Artiodactyla</taxon>
        <taxon>Suina</taxon>
        <taxon>Suidae</taxon>
        <taxon>Sus</taxon>
    </lineage>
</organism>
<name>A0A8W4FG92_PIG</name>
<keyword evidence="1" id="KW-0175">Coiled coil</keyword>
<sequence length="346" mass="39103">MQNGFNDNGFNGDITVHFRYLKEGEQLHHVVTNLEKKKKRTPFGEVVYPLTKEEHFFGQMGLAENKHSFQDTQLQNPTWSDSQFMFCAYVCHNKCQENCLAKTPLCGATDQQIERALKNLLLEGQETLLGLLPCVDAEAGMSVNRTTGLTRHIINTSSFLLNLHQVSKTHLSEPETDLVDPLPKHIPNTSDSKGSDTEVSGPKSHSKWGNSMEIKLVRKEGGLDDSVFIAVKEINHDMHKGLPTEERIQKLEFMLGKAQNEIDQELEHNNSLVREEKDTTYLRKKTLLSAVLAIHYVAGIEDIETLESLKYTDDTEEELDSERTQLIDPQPFSSISDDLFGPYESG</sequence>
<proteinExistence type="predicted"/>
<accession>A0A8W4FG92</accession>
<reference evidence="3" key="2">
    <citation type="submission" date="2025-08" db="UniProtKB">
        <authorList>
            <consortium name="Ensembl"/>
        </authorList>
    </citation>
    <scope>IDENTIFICATION</scope>
</reference>
<dbReference type="GO" id="GO:0051560">
    <property type="term" value="P:mitochondrial calcium ion homeostasis"/>
    <property type="evidence" value="ECO:0007669"/>
    <property type="project" value="InterPro"/>
</dbReference>
<dbReference type="GO" id="GO:0005739">
    <property type="term" value="C:mitochondrion"/>
    <property type="evidence" value="ECO:0007669"/>
    <property type="project" value="GOC"/>
</dbReference>
<dbReference type="PANTHER" id="PTHR21519:SF1">
    <property type="entry name" value="PDZ DOMAIN-CONTAINING PROTEIN 8"/>
    <property type="match status" value="1"/>
</dbReference>
<dbReference type="InterPro" id="IPR039275">
    <property type="entry name" value="PDZD8"/>
</dbReference>
<feature type="region of interest" description="Disordered" evidence="2">
    <location>
        <begin position="172"/>
        <end position="211"/>
    </location>
</feature>
<protein>
    <submittedName>
        <fullName evidence="3">Uncharacterized protein</fullName>
    </submittedName>
</protein>
<reference evidence="3" key="3">
    <citation type="submission" date="2025-09" db="UniProtKB">
        <authorList>
            <consortium name="Ensembl"/>
        </authorList>
    </citation>
    <scope>IDENTIFICATION</scope>
</reference>
<reference evidence="3" key="1">
    <citation type="journal article" date="2020" name="Gigascience">
        <title>An improved pig reference genome sequence to enable pig genetics and genomics research.</title>
        <authorList>
            <person name="Warr A."/>
            <person name="Affara N."/>
            <person name="Aken B."/>
            <person name="Beiki H."/>
            <person name="Bickhart D.M."/>
            <person name="Billis K."/>
            <person name="Chow W."/>
            <person name="Eory L."/>
            <person name="Finlayson H.A."/>
            <person name="Flicek P."/>
            <person name="Giron C.G."/>
            <person name="Griffin D.K."/>
            <person name="Hall R."/>
            <person name="Hannum G."/>
            <person name="Hourlier T."/>
            <person name="Howe K."/>
            <person name="Hume D.A."/>
            <person name="Izuogu O."/>
            <person name="Kim K."/>
            <person name="Koren S."/>
            <person name="Liu H."/>
            <person name="Manchanda N."/>
            <person name="Martin F.J."/>
            <person name="Nonneman D.J."/>
            <person name="O'Connor R.E."/>
            <person name="Phillippy A.M."/>
            <person name="Rohrer G.A."/>
            <person name="Rosen B.D."/>
            <person name="Rund L.A."/>
            <person name="Sargent C.A."/>
            <person name="Schook L.B."/>
            <person name="Schroeder S.G."/>
            <person name="Schwartz A.S."/>
            <person name="Skinner B.M."/>
            <person name="Talbot R."/>
            <person name="Tseng E."/>
            <person name="Tuggle C.K."/>
            <person name="Watson M."/>
            <person name="Smith T.P.L."/>
            <person name="Archibald A.L."/>
        </authorList>
    </citation>
    <scope>NUCLEOTIDE SEQUENCE [LARGE SCALE GENOMIC DNA]</scope>
    <source>
        <strain evidence="3">Duroc</strain>
    </source>
</reference>
<dbReference type="Ensembl" id="ENSSSCT00000038367.2">
    <property type="protein sequence ID" value="ENSSSCP00000077329.1"/>
    <property type="gene ID" value="ENSSSCG00000037004.2"/>
</dbReference>
<dbReference type="GO" id="GO:0044233">
    <property type="term" value="C:mitochondria-associated endoplasmic reticulum membrane contact site"/>
    <property type="evidence" value="ECO:0007669"/>
    <property type="project" value="InterPro"/>
</dbReference>
<evidence type="ECO:0000313" key="4">
    <source>
        <dbReference type="Proteomes" id="UP000008227"/>
    </source>
</evidence>
<dbReference type="AlphaFoldDB" id="A0A8W4FG92"/>
<evidence type="ECO:0000313" key="3">
    <source>
        <dbReference type="Ensembl" id="ENSSSCP00000077329.1"/>
    </source>
</evidence>
<dbReference type="GO" id="GO:1990456">
    <property type="term" value="P:mitochondrion-endoplasmic reticulum membrane tethering"/>
    <property type="evidence" value="ECO:0007669"/>
    <property type="project" value="InterPro"/>
</dbReference>
<evidence type="ECO:0000256" key="2">
    <source>
        <dbReference type="SAM" id="MobiDB-lite"/>
    </source>
</evidence>
<evidence type="ECO:0000256" key="1">
    <source>
        <dbReference type="SAM" id="Coils"/>
    </source>
</evidence>
<feature type="region of interest" description="Disordered" evidence="2">
    <location>
        <begin position="317"/>
        <end position="346"/>
    </location>
</feature>
<dbReference type="PANTHER" id="PTHR21519">
    <property type="entry name" value="PDZ DOMAIN-CONTAINING PROTEIN 8"/>
    <property type="match status" value="1"/>
</dbReference>
<dbReference type="Proteomes" id="UP000008227">
    <property type="component" value="Unassembled WGS sequence"/>
</dbReference>